<gene>
    <name evidence="4" type="ORF">XM47_00005</name>
</gene>
<evidence type="ECO:0000259" key="2">
    <source>
        <dbReference type="Pfam" id="PF17389"/>
    </source>
</evidence>
<evidence type="ECO:0000313" key="4">
    <source>
        <dbReference type="EMBL" id="KMT67031.1"/>
    </source>
</evidence>
<dbReference type="PATRIC" id="fig|1513271.3.peg.1"/>
<dbReference type="PANTHER" id="PTHR34987">
    <property type="entry name" value="C, PUTATIVE (AFU_ORTHOLOGUE AFUA_3G02880)-RELATED"/>
    <property type="match status" value="1"/>
</dbReference>
<dbReference type="Gene3D" id="2.60.420.10">
    <property type="entry name" value="Maltose phosphorylase, domain 3"/>
    <property type="match status" value="1"/>
</dbReference>
<dbReference type="Gene3D" id="1.50.10.10">
    <property type="match status" value="1"/>
</dbReference>
<dbReference type="SUPFAM" id="SSF49785">
    <property type="entry name" value="Galactose-binding domain-like"/>
    <property type="match status" value="1"/>
</dbReference>
<dbReference type="InterPro" id="IPR035396">
    <property type="entry name" value="Bac_rhamnosid6H"/>
</dbReference>
<comment type="caution">
    <text evidence="4">The sequence shown here is derived from an EMBL/GenBank/DDBJ whole genome shotgun (WGS) entry which is preliminary data.</text>
</comment>
<feature type="chain" id="PRO_5005301407" evidence="1">
    <location>
        <begin position="24"/>
        <end position="795"/>
    </location>
</feature>
<dbReference type="STRING" id="1513271.XM47_00005"/>
<proteinExistence type="predicted"/>
<feature type="signal peptide" evidence="1">
    <location>
        <begin position="1"/>
        <end position="23"/>
    </location>
</feature>
<dbReference type="GO" id="GO:0005975">
    <property type="term" value="P:carbohydrate metabolic process"/>
    <property type="evidence" value="ECO:0007669"/>
    <property type="project" value="InterPro"/>
</dbReference>
<accession>A0A0J8JQN8</accession>
<sequence>MTKRKTFLWFIASLLTLFSLQSAAVKWDAEWIWTKQKIGNPNTWVALRKEVDITDFDKIATDKAITAYISADTKYWIWINGEMVVFEGSYTGGPSPVKPSPRVDGFPIASNKYYDQVDIKKYLKKGKNTIAALAWYYGANGDKGTHISARIGGFIFQAKVGEQLIISDTSWKAKQHIAYQPVAKEKHRRVAAWSVNYDARKDMGDWGNEAWYLPGYDDSNWKAANSAKQPPRAPFFELFPSEIPPLNNFGLANCTNFPASKFPFVSDGKKIKCKLDFNKNFTPYFDIDAPEGLNIHIKSNMRLNTIETFYTTKAGRQQFESYSWLNGRIIEYTIPKGVTIHGLKYRWTGVGKPVGHFESDDAWYSRIWQMSENTLYICARDNFMDTPDRERGLWIGDVADQASYLFYTMDKPGRDLLKKAIKVTMAFSDSESGVFAGLGPGRFRELPAQSLQFIEQAVWHYYYNTGDLETLAYAYPYVHRYLSIWDKQDNGLIVFRSGAWKWTDWGPQDTIDYDVIQNALYYSALVSARKMAKALNDETHLGFYDQRITELKKAFQQHFWQDGFYSSKPDKLKDDRANALAILFDLAEPSQYQQIVDNVLIPNQFASPHFEWMIYNAMAIAGRYDDALARMKQRYGKQVDNKERSTLTEYMDGRGTENHAWNAPATVLSQYIAGIAPTSVAWETYQIMPNMAHMKHIKQLVPSVQGDIDFAISRNNNSIKMTLTSPQGSTATVGIPKAYFKVNTISINDQQVFKAGLLWSTDNTDQYPGIRYMGEDDKYLKFELAPGDWIIQADQ</sequence>
<feature type="domain" description="Alpha-L-rhamnosidase six-hairpin glycosidase" evidence="2">
    <location>
        <begin position="354"/>
        <end position="597"/>
    </location>
</feature>
<dbReference type="InterPro" id="IPR035398">
    <property type="entry name" value="Bac_rhamnosid_C"/>
</dbReference>
<feature type="domain" description="Alpha-L-rhamnosidase C-terminal" evidence="3">
    <location>
        <begin position="674"/>
        <end position="737"/>
    </location>
</feature>
<dbReference type="Proteomes" id="UP000037600">
    <property type="component" value="Unassembled WGS sequence"/>
</dbReference>
<dbReference type="Gene3D" id="2.60.120.260">
    <property type="entry name" value="Galactose-binding domain-like"/>
    <property type="match status" value="1"/>
</dbReference>
<dbReference type="InterPro" id="IPR008928">
    <property type="entry name" value="6-hairpin_glycosidase_sf"/>
</dbReference>
<name>A0A0J8JQN8_9ALTE</name>
<dbReference type="OrthoDB" id="9761045at2"/>
<organism evidence="4 5">
    <name type="scientific">Catenovulum maritimum</name>
    <dbReference type="NCBI Taxonomy" id="1513271"/>
    <lineage>
        <taxon>Bacteria</taxon>
        <taxon>Pseudomonadati</taxon>
        <taxon>Pseudomonadota</taxon>
        <taxon>Gammaproteobacteria</taxon>
        <taxon>Alteromonadales</taxon>
        <taxon>Alteromonadaceae</taxon>
        <taxon>Catenovulum</taxon>
    </lineage>
</organism>
<protein>
    <submittedName>
        <fullName evidence="4">Glycoside hydrolase</fullName>
    </submittedName>
</protein>
<dbReference type="GO" id="GO:0016787">
    <property type="term" value="F:hydrolase activity"/>
    <property type="evidence" value="ECO:0007669"/>
    <property type="project" value="UniProtKB-KW"/>
</dbReference>
<keyword evidence="4" id="KW-0378">Hydrolase</keyword>
<evidence type="ECO:0000313" key="5">
    <source>
        <dbReference type="Proteomes" id="UP000037600"/>
    </source>
</evidence>
<dbReference type="Pfam" id="PF17389">
    <property type="entry name" value="Bac_rhamnosid6H"/>
    <property type="match status" value="1"/>
</dbReference>
<dbReference type="RefSeq" id="WP_048687916.1">
    <property type="nucleotide sequence ID" value="NZ_KQ130482.1"/>
</dbReference>
<keyword evidence="1" id="KW-0732">Signal</keyword>
<keyword evidence="5" id="KW-1185">Reference proteome</keyword>
<evidence type="ECO:0000259" key="3">
    <source>
        <dbReference type="Pfam" id="PF17390"/>
    </source>
</evidence>
<dbReference type="AlphaFoldDB" id="A0A0J8JQN8"/>
<dbReference type="InterPro" id="IPR008979">
    <property type="entry name" value="Galactose-bd-like_sf"/>
</dbReference>
<reference evidence="4 5" key="1">
    <citation type="submission" date="2015-04" db="EMBL/GenBank/DDBJ databases">
        <title>Draft Genome Sequence of the Novel Agar-Digesting Marine Bacterium Q1.</title>
        <authorList>
            <person name="Li Y."/>
            <person name="Li D."/>
            <person name="Chen G."/>
            <person name="Du Z."/>
        </authorList>
    </citation>
    <scope>NUCLEOTIDE SEQUENCE [LARGE SCALE GENOMIC DNA]</scope>
    <source>
        <strain evidence="4 5">Q1</strain>
    </source>
</reference>
<dbReference type="Pfam" id="PF17390">
    <property type="entry name" value="Bac_rhamnosid_C"/>
    <property type="match status" value="1"/>
</dbReference>
<evidence type="ECO:0000256" key="1">
    <source>
        <dbReference type="SAM" id="SignalP"/>
    </source>
</evidence>
<dbReference type="SUPFAM" id="SSF48208">
    <property type="entry name" value="Six-hairpin glycosidases"/>
    <property type="match status" value="1"/>
</dbReference>
<dbReference type="InterPro" id="IPR012341">
    <property type="entry name" value="6hp_glycosidase-like_sf"/>
</dbReference>
<dbReference type="PANTHER" id="PTHR34987:SF4">
    <property type="entry name" value="ALPHA-L-RHAMNOSIDASE C-TERMINAL DOMAIN-CONTAINING PROTEIN"/>
    <property type="match status" value="1"/>
</dbReference>
<dbReference type="EMBL" id="LAZL01000001">
    <property type="protein sequence ID" value="KMT67031.1"/>
    <property type="molecule type" value="Genomic_DNA"/>
</dbReference>